<protein>
    <submittedName>
        <fullName evidence="1">Uncharacterized protein</fullName>
    </submittedName>
</protein>
<gene>
    <name evidence="1" type="ORF">S03H2_33061</name>
</gene>
<dbReference type="AlphaFoldDB" id="X1IS37"/>
<evidence type="ECO:0000313" key="1">
    <source>
        <dbReference type="EMBL" id="GAH60358.1"/>
    </source>
</evidence>
<proteinExistence type="predicted"/>
<sequence>MPDTICNLKTWAPIGLTNNKIGSLSEKILKYYKAWVLELDLVGNPIMDTLEIKRNLYETKLWKIRMKEKKRQKLNQNNN</sequence>
<dbReference type="EMBL" id="BARU01020113">
    <property type="protein sequence ID" value="GAH60358.1"/>
    <property type="molecule type" value="Genomic_DNA"/>
</dbReference>
<accession>X1IS37</accession>
<organism evidence="1">
    <name type="scientific">marine sediment metagenome</name>
    <dbReference type="NCBI Taxonomy" id="412755"/>
    <lineage>
        <taxon>unclassified sequences</taxon>
        <taxon>metagenomes</taxon>
        <taxon>ecological metagenomes</taxon>
    </lineage>
</organism>
<comment type="caution">
    <text evidence="1">The sequence shown here is derived from an EMBL/GenBank/DDBJ whole genome shotgun (WGS) entry which is preliminary data.</text>
</comment>
<reference evidence="1" key="1">
    <citation type="journal article" date="2014" name="Front. Microbiol.">
        <title>High frequency of phylogenetically diverse reductive dehalogenase-homologous genes in deep subseafloor sedimentary metagenomes.</title>
        <authorList>
            <person name="Kawai M."/>
            <person name="Futagami T."/>
            <person name="Toyoda A."/>
            <person name="Takaki Y."/>
            <person name="Nishi S."/>
            <person name="Hori S."/>
            <person name="Arai W."/>
            <person name="Tsubouchi T."/>
            <person name="Morono Y."/>
            <person name="Uchiyama I."/>
            <person name="Ito T."/>
            <person name="Fujiyama A."/>
            <person name="Inagaki F."/>
            <person name="Takami H."/>
        </authorList>
    </citation>
    <scope>NUCLEOTIDE SEQUENCE</scope>
    <source>
        <strain evidence="1">Expedition CK06-06</strain>
    </source>
</reference>
<name>X1IS37_9ZZZZ</name>